<accession>A0A6J7RZG6</accession>
<evidence type="ECO:0000313" key="1">
    <source>
        <dbReference type="EMBL" id="CAB5034255.1"/>
    </source>
</evidence>
<dbReference type="AlphaFoldDB" id="A0A6J7RZG6"/>
<gene>
    <name evidence="1" type="ORF">UFOPK4112_02003</name>
</gene>
<proteinExistence type="predicted"/>
<name>A0A6J7RZG6_9ZZZZ</name>
<dbReference type="EMBL" id="CAFBPM010000059">
    <property type="protein sequence ID" value="CAB5034255.1"/>
    <property type="molecule type" value="Genomic_DNA"/>
</dbReference>
<organism evidence="1">
    <name type="scientific">freshwater metagenome</name>
    <dbReference type="NCBI Taxonomy" id="449393"/>
    <lineage>
        <taxon>unclassified sequences</taxon>
        <taxon>metagenomes</taxon>
        <taxon>ecological metagenomes</taxon>
    </lineage>
</organism>
<sequence length="36" mass="4250">MFFPNDFKYEHDIMRRGLYGLLLGDTVGCSYEFKSV</sequence>
<reference evidence="1" key="1">
    <citation type="submission" date="2020-05" db="EMBL/GenBank/DDBJ databases">
        <authorList>
            <person name="Chiriac C."/>
            <person name="Salcher M."/>
            <person name="Ghai R."/>
            <person name="Kavagutti S V."/>
        </authorList>
    </citation>
    <scope>NUCLEOTIDE SEQUENCE</scope>
</reference>
<protein>
    <submittedName>
        <fullName evidence="1">Unannotated protein</fullName>
    </submittedName>
</protein>